<feature type="domain" description="Ribosomal RNA small subunit methyltransferase E methyltransferase" evidence="13">
    <location>
        <begin position="76"/>
        <end position="241"/>
    </location>
</feature>
<evidence type="ECO:0000313" key="15">
    <source>
        <dbReference type="EMBL" id="ACV37265.1"/>
    </source>
</evidence>
<dbReference type="InterPro" id="IPR046886">
    <property type="entry name" value="RsmE_MTase_dom"/>
</dbReference>
<evidence type="ECO:0000256" key="8">
    <source>
        <dbReference type="ARBA" id="ARBA00022679"/>
    </source>
</evidence>
<evidence type="ECO:0000256" key="1">
    <source>
        <dbReference type="ARBA" id="ARBA00004496"/>
    </source>
</evidence>
<dbReference type="PANTHER" id="PTHR30027:SF3">
    <property type="entry name" value="16S RRNA (URACIL(1498)-N(3))-METHYLTRANSFERASE"/>
    <property type="match status" value="1"/>
</dbReference>
<dbReference type="eggNOG" id="COG1385">
    <property type="taxonomic scope" value="Bacteria"/>
</dbReference>
<name>C7RN79_ACCRE</name>
<comment type="subcellular location">
    <subcellularLocation>
        <location evidence="1 12">Cytoplasm</location>
    </subcellularLocation>
</comment>
<keyword evidence="5 12" id="KW-0963">Cytoplasm</keyword>
<dbReference type="InterPro" id="IPR006700">
    <property type="entry name" value="RsmE"/>
</dbReference>
<evidence type="ECO:0000256" key="9">
    <source>
        <dbReference type="ARBA" id="ARBA00022691"/>
    </source>
</evidence>
<reference evidence="15" key="2">
    <citation type="submission" date="2009-09" db="EMBL/GenBank/DDBJ databases">
        <title>Complete sequence of chromosome of Candidatus Accumulibacter phosphatis clade IIA str. UW-1.</title>
        <authorList>
            <consortium name="US DOE Joint Genome Institute"/>
            <person name="Martin H.G."/>
            <person name="Ivanova N."/>
            <person name="Kunin V."/>
            <person name="Warnecke F."/>
            <person name="Barry K."/>
            <person name="He S."/>
            <person name="Salamov A."/>
            <person name="Szeto E."/>
            <person name="Dalin E."/>
            <person name="Pangilinan J.L."/>
            <person name="Lapidus A."/>
            <person name="Lowry S."/>
            <person name="Kyrpides N.C."/>
            <person name="McMahon K.D."/>
            <person name="Hugenholtz P."/>
        </authorList>
    </citation>
    <scope>NUCLEOTIDE SEQUENCE [LARGE SCALE GENOMIC DNA]</scope>
    <source>
        <strain evidence="15">UW-1</strain>
    </source>
</reference>
<organism evidence="15">
    <name type="scientific">Accumulibacter regalis</name>
    <dbReference type="NCBI Taxonomy" id="522306"/>
    <lineage>
        <taxon>Bacteria</taxon>
        <taxon>Pseudomonadati</taxon>
        <taxon>Pseudomonadota</taxon>
        <taxon>Betaproteobacteria</taxon>
        <taxon>Candidatus Accumulibacter</taxon>
    </lineage>
</organism>
<evidence type="ECO:0000256" key="6">
    <source>
        <dbReference type="ARBA" id="ARBA00022552"/>
    </source>
</evidence>
<evidence type="ECO:0000256" key="2">
    <source>
        <dbReference type="ARBA" id="ARBA00005528"/>
    </source>
</evidence>
<dbReference type="InterPro" id="IPR015947">
    <property type="entry name" value="PUA-like_sf"/>
</dbReference>
<dbReference type="STRING" id="522306.CAP2UW1_4021"/>
<comment type="similarity">
    <text evidence="2 12">Belongs to the RNA methyltransferase RsmE family.</text>
</comment>
<keyword evidence="9 12" id="KW-0949">S-adenosyl-L-methionine</keyword>
<dbReference type="InterPro" id="IPR029026">
    <property type="entry name" value="tRNA_m1G_MTases_N"/>
</dbReference>
<dbReference type="NCBIfam" id="TIGR00046">
    <property type="entry name" value="RsmE family RNA methyltransferase"/>
    <property type="match status" value="1"/>
</dbReference>
<accession>C7RN79</accession>
<keyword evidence="6 12" id="KW-0698">rRNA processing</keyword>
<evidence type="ECO:0000256" key="3">
    <source>
        <dbReference type="ARBA" id="ARBA00012328"/>
    </source>
</evidence>
<evidence type="ECO:0000256" key="11">
    <source>
        <dbReference type="ARBA" id="ARBA00047944"/>
    </source>
</evidence>
<dbReference type="InterPro" id="IPR029028">
    <property type="entry name" value="Alpha/beta_knot_MTases"/>
</dbReference>
<reference evidence="15" key="1">
    <citation type="submission" date="2009-08" db="EMBL/GenBank/DDBJ databases">
        <authorList>
            <consortium name="US DOE Joint Genome Institute"/>
            <person name="Lucas S."/>
            <person name="Copeland A."/>
            <person name="Lapidus A."/>
            <person name="Glavina del Rio T."/>
            <person name="Dalin E."/>
            <person name="Tice H."/>
            <person name="Bruce D."/>
            <person name="Barry K."/>
            <person name="Pitluck S."/>
            <person name="Lowry S."/>
            <person name="Larimer F."/>
            <person name="Land M."/>
            <person name="Hauser L."/>
            <person name="Kyrpides N."/>
            <person name="Ivanova N."/>
            <person name="McMahon K.D."/>
            <person name="Hugenholtz P."/>
        </authorList>
    </citation>
    <scope>NUCLEOTIDE SEQUENCE</scope>
    <source>
        <strain evidence="15">UW-1</strain>
    </source>
</reference>
<gene>
    <name evidence="15" type="ordered locus">CAP2UW1_4021</name>
</gene>
<dbReference type="OrthoDB" id="9815641at2"/>
<dbReference type="CDD" id="cd18084">
    <property type="entry name" value="RsmE-like"/>
    <property type="match status" value="1"/>
</dbReference>
<dbReference type="SUPFAM" id="SSF75217">
    <property type="entry name" value="alpha/beta knot"/>
    <property type="match status" value="1"/>
</dbReference>
<proteinExistence type="inferred from homology"/>
<sequence>MVSAPRFHCPVPLAVGAQVDLPEVVAQHAVKVLRLRRGDAVTLFTGAGGEYSARIAGIERLRVSVEILQWLPTERESPLSITLVQALQAGDKMDMTVQKAVELGVDRFVPVISRRSVVRLADQRALRRAEHWRGVVAASCEQCGRNRLPEVAIPESLEHWLMRPPPPGVLRLLLAPVASYSLAMLSGPSADGHIELLVGAEGGLAPEEVRLAALAGFLSVRLGPRILRTETAGLAALAAIQFLWGDLKEGTTDV</sequence>
<keyword evidence="7 12" id="KW-0489">Methyltransferase</keyword>
<dbReference type="EC" id="2.1.1.193" evidence="3 12"/>
<dbReference type="EMBL" id="CP001715">
    <property type="protein sequence ID" value="ACV37265.1"/>
    <property type="molecule type" value="Genomic_DNA"/>
</dbReference>
<dbReference type="Pfam" id="PF04452">
    <property type="entry name" value="Methyltrans_RNA"/>
    <property type="match status" value="1"/>
</dbReference>
<evidence type="ECO:0000256" key="4">
    <source>
        <dbReference type="ARBA" id="ARBA00013673"/>
    </source>
</evidence>
<evidence type="ECO:0000256" key="10">
    <source>
        <dbReference type="ARBA" id="ARBA00025699"/>
    </source>
</evidence>
<dbReference type="GO" id="GO:0070042">
    <property type="term" value="F:rRNA (uridine-N3-)-methyltransferase activity"/>
    <property type="evidence" value="ECO:0007669"/>
    <property type="project" value="TreeGrafter"/>
</dbReference>
<dbReference type="Pfam" id="PF20260">
    <property type="entry name" value="PUA_4"/>
    <property type="match status" value="1"/>
</dbReference>
<evidence type="ECO:0000256" key="12">
    <source>
        <dbReference type="PIRNR" id="PIRNR015601"/>
    </source>
</evidence>
<comment type="function">
    <text evidence="10 12">Specifically methylates the N3 position of the uracil ring of uridine 1498 (m3U1498) in 16S rRNA. Acts on the fully assembled 30S ribosomal subunit.</text>
</comment>
<evidence type="ECO:0000256" key="7">
    <source>
        <dbReference type="ARBA" id="ARBA00022603"/>
    </source>
</evidence>
<dbReference type="InterPro" id="IPR046887">
    <property type="entry name" value="RsmE_PUA-like"/>
</dbReference>
<evidence type="ECO:0000256" key="5">
    <source>
        <dbReference type="ARBA" id="ARBA00022490"/>
    </source>
</evidence>
<evidence type="ECO:0000259" key="13">
    <source>
        <dbReference type="Pfam" id="PF04452"/>
    </source>
</evidence>
<dbReference type="KEGG" id="app:CAP2UW1_4021"/>
<dbReference type="AlphaFoldDB" id="C7RN79"/>
<dbReference type="GO" id="GO:0070475">
    <property type="term" value="P:rRNA base methylation"/>
    <property type="evidence" value="ECO:0007669"/>
    <property type="project" value="TreeGrafter"/>
</dbReference>
<dbReference type="PANTHER" id="PTHR30027">
    <property type="entry name" value="RIBOSOMAL RNA SMALL SUBUNIT METHYLTRANSFERASE E"/>
    <property type="match status" value="1"/>
</dbReference>
<dbReference type="GO" id="GO:0005737">
    <property type="term" value="C:cytoplasm"/>
    <property type="evidence" value="ECO:0007669"/>
    <property type="project" value="UniProtKB-SubCell"/>
</dbReference>
<dbReference type="SUPFAM" id="SSF88697">
    <property type="entry name" value="PUA domain-like"/>
    <property type="match status" value="1"/>
</dbReference>
<keyword evidence="8 12" id="KW-0808">Transferase</keyword>
<dbReference type="NCBIfam" id="NF008692">
    <property type="entry name" value="PRK11713.1-5"/>
    <property type="match status" value="1"/>
</dbReference>
<feature type="domain" description="Ribosomal RNA small subunit methyltransferase E PUA-like" evidence="14">
    <location>
        <begin position="26"/>
        <end position="68"/>
    </location>
</feature>
<dbReference type="HOGENOM" id="CLU_067442_5_0_4"/>
<dbReference type="Gene3D" id="2.40.240.20">
    <property type="entry name" value="Hypothetical PUA domain-like, domain 1"/>
    <property type="match status" value="1"/>
</dbReference>
<dbReference type="PIRSF" id="PIRSF015601">
    <property type="entry name" value="MTase_slr0722"/>
    <property type="match status" value="1"/>
</dbReference>
<comment type="catalytic activity">
    <reaction evidence="11 12">
        <text>uridine(1498) in 16S rRNA + S-adenosyl-L-methionine = N(3)-methyluridine(1498) in 16S rRNA + S-adenosyl-L-homocysteine + H(+)</text>
        <dbReference type="Rhea" id="RHEA:42920"/>
        <dbReference type="Rhea" id="RHEA-COMP:10283"/>
        <dbReference type="Rhea" id="RHEA-COMP:10284"/>
        <dbReference type="ChEBI" id="CHEBI:15378"/>
        <dbReference type="ChEBI" id="CHEBI:57856"/>
        <dbReference type="ChEBI" id="CHEBI:59789"/>
        <dbReference type="ChEBI" id="CHEBI:65315"/>
        <dbReference type="ChEBI" id="CHEBI:74502"/>
        <dbReference type="EC" id="2.1.1.193"/>
    </reaction>
</comment>
<dbReference type="Gene3D" id="3.40.1280.10">
    <property type="match status" value="1"/>
</dbReference>
<evidence type="ECO:0000259" key="14">
    <source>
        <dbReference type="Pfam" id="PF20260"/>
    </source>
</evidence>
<protein>
    <recommendedName>
        <fullName evidence="4 12">Ribosomal RNA small subunit methyltransferase E</fullName>
        <ecNumber evidence="3 12">2.1.1.193</ecNumber>
    </recommendedName>
</protein>